<sequence length="175" mass="20965">MYQCEGNKESLELALYYRVYGFKSLWTIDLKDDAQIENKIYKLRDKIKKIYYFNDDETESILTQKEIDYEAQGDYLSVNFEQAVSRDLIALLFDYSDPMTFASFNRILLTSDAEVTQEENKKFLRKTKDETFLDLCFKGDCLIIGHDQEEFLFFSHKDKEDRKYVEQVFYFLGKR</sequence>
<keyword evidence="2" id="KW-1185">Reference proteome</keyword>
<proteinExistence type="predicted"/>
<reference evidence="2" key="1">
    <citation type="submission" date="2015-04" db="EMBL/GenBank/DDBJ databases">
        <authorList>
            <person name="Schardt J."/>
            <person name="Mueller-Herbst S."/>
            <person name="Scherer S."/>
            <person name="Huptas C."/>
        </authorList>
    </citation>
    <scope>NUCLEOTIDE SEQUENCE [LARGE SCALE GENOMIC DNA]</scope>
    <source>
        <strain evidence="2">Kiel-L1</strain>
    </source>
</reference>
<comment type="caution">
    <text evidence="1">The sequence shown here is derived from an EMBL/GenBank/DDBJ whole genome shotgun (WGS) entry which is preliminary data.</text>
</comment>
<dbReference type="Proteomes" id="UP000257055">
    <property type="component" value="Unassembled WGS sequence"/>
</dbReference>
<dbReference type="RefSeq" id="WP_115752959.1">
    <property type="nucleotide sequence ID" value="NZ_LARY01000002.1"/>
</dbReference>
<evidence type="ECO:0000313" key="1">
    <source>
        <dbReference type="EMBL" id="RDX00718.1"/>
    </source>
</evidence>
<evidence type="ECO:0000313" key="2">
    <source>
        <dbReference type="Proteomes" id="UP000257055"/>
    </source>
</evidence>
<gene>
    <name evidence="1" type="ORF">UR08_06970</name>
</gene>
<dbReference type="EMBL" id="LARY01000002">
    <property type="protein sequence ID" value="RDX00718.1"/>
    <property type="molecule type" value="Genomic_DNA"/>
</dbReference>
<accession>A0A3D8TPA0</accession>
<organism evidence="1 2">
    <name type="scientific">Listeria kieliensis</name>
    <dbReference type="NCBI Taxonomy" id="1621700"/>
    <lineage>
        <taxon>Bacteria</taxon>
        <taxon>Bacillati</taxon>
        <taxon>Bacillota</taxon>
        <taxon>Bacilli</taxon>
        <taxon>Bacillales</taxon>
        <taxon>Listeriaceae</taxon>
        <taxon>Listeria</taxon>
    </lineage>
</organism>
<name>A0A3D8TPA0_9LIST</name>
<protein>
    <submittedName>
        <fullName evidence="1">Uncharacterized protein</fullName>
    </submittedName>
</protein>
<dbReference type="AlphaFoldDB" id="A0A3D8TPA0"/>